<dbReference type="OMA" id="PHECNIT"/>
<evidence type="ECO:0000313" key="3">
    <source>
        <dbReference type="EMBL" id="EES99991.1"/>
    </source>
</evidence>
<comment type="caution">
    <text evidence="3">The sequence shown here is derived from an EMBL/GenBank/DDBJ whole genome shotgun (WGS) entry which is preliminary data.</text>
</comment>
<protein>
    <submittedName>
        <fullName evidence="3">Protein 21.1</fullName>
    </submittedName>
</protein>
<dbReference type="SMART" id="SM00248">
    <property type="entry name" value="ANK"/>
    <property type="match status" value="19"/>
</dbReference>
<dbReference type="InterPro" id="IPR002110">
    <property type="entry name" value="Ankyrin_rpt"/>
</dbReference>
<feature type="region of interest" description="Disordered" evidence="2">
    <location>
        <begin position="898"/>
        <end position="957"/>
    </location>
</feature>
<accession>C6LVG8</accession>
<name>C6LVG8_GIAIB</name>
<dbReference type="Proteomes" id="UP000002488">
    <property type="component" value="Unassembled WGS sequence"/>
</dbReference>
<feature type="region of interest" description="Disordered" evidence="2">
    <location>
        <begin position="288"/>
        <end position="307"/>
    </location>
</feature>
<dbReference type="PROSITE" id="PS50297">
    <property type="entry name" value="ANK_REP_REGION"/>
    <property type="match status" value="1"/>
</dbReference>
<organism evidence="3 4">
    <name type="scientific">Giardia intestinalis (strain ATCC 50581 / GS clone H7)</name>
    <name type="common">Giardia lamblia</name>
    <dbReference type="NCBI Taxonomy" id="598745"/>
    <lineage>
        <taxon>Eukaryota</taxon>
        <taxon>Metamonada</taxon>
        <taxon>Diplomonadida</taxon>
        <taxon>Hexamitidae</taxon>
        <taxon>Giardiinae</taxon>
        <taxon>Giardia</taxon>
    </lineage>
</organism>
<feature type="compositionally biased region" description="Polar residues" evidence="2">
    <location>
        <begin position="1003"/>
        <end position="1018"/>
    </location>
</feature>
<feature type="compositionally biased region" description="Polar residues" evidence="2">
    <location>
        <begin position="1140"/>
        <end position="1154"/>
    </location>
</feature>
<feature type="compositionally biased region" description="Polar residues" evidence="2">
    <location>
        <begin position="898"/>
        <end position="908"/>
    </location>
</feature>
<dbReference type="PANTHER" id="PTHR24184">
    <property type="entry name" value="SI:CH211-189E2.2"/>
    <property type="match status" value="1"/>
</dbReference>
<feature type="compositionally biased region" description="Polar residues" evidence="2">
    <location>
        <begin position="1176"/>
        <end position="1205"/>
    </location>
</feature>
<feature type="repeat" description="ANK" evidence="1">
    <location>
        <begin position="65"/>
        <end position="97"/>
    </location>
</feature>
<dbReference type="Gene3D" id="1.25.40.20">
    <property type="entry name" value="Ankyrin repeat-containing domain"/>
    <property type="match status" value="3"/>
</dbReference>
<sequence length="1482" mass="161428">MMTSSKAWFDAVEKGDTKMVRFLLQNNARSYNDLGETALMQSVRLFDRHLVQLLLDHEAGVISRDGSTALSIAATMGNAAACELLYAREAKLSLQNKRTPLILAAQAGHLKCVQILKDNNPAHRDAFNRSALDYAIQSGHSAIVNYLVGLPQVKENCLNQAIMISRSLHNDLLAERLIELRDKSSKPRFEKVRPSKSGSVGRRSDASPPNVISEYVPELIGVNSSTAHTPGIDPTVSSANIRASAVRASCLAGLLPRSVSASMRVNPRLPLDTATEPAYFAHNTSITSVKPSHHDREDPGKQPIHSGPEVMRENIIELLFRKLQHNSEEIECLRRQLQVMKSLPISRSTTPADRRTISRPREPLVPQKIDEEPQYPRDFEYIPRNEPNDSTDAQFNGTGTDDYNANFSNFGDSDGFNAGVLQGAILPNTVVHNQRYMLSPSTDTGDRHLDTQMYSAQQETMDNPSLPQVGDSAFSAFVDTQVDSVLFSSVAPQNADVGYPNNNPQQYNNVLGTTDIPNHLYNTASTMEQSYPVVSDSFRFETPQSEMYTGVGVLNNVENSLDDVNDDLFQSYTDDEILRSNSELMNAVLTNDIEAVLAFIPEQAGLQNIVGKTALMYAIEEGFVAAANALIPYESRYSDTVGITALMIASRVSNLDIIQKLIAEEAGMRSLGGRTALMLAARCNQPQSAAMLLDTEGTLVDEGGYTALHIAAVHNQAEVASVLVSSEAGIKTKDGRTALMLAVEKSSMEAANVILPHECNITDNDDYTCLMQVAEVMDNPAVAQVLVAFEGGFVNTNGLMAIEIAIRCHNYAVAEVLVPKEGVSIMQYCGSPDTRETTQAESDQYTELMQACDQGDIVAAYCFKDQYYSSNINGVTPLTIATKRGYTDIVNMLQELFTQEPASRNTTGRSDEQSDLEEEQSDQDDYVPPASSTDFHEDTRRDTRSRSQAMQRPPNKESMALYESDMTASENSYQSISFTSKTSNGKSSKASSAQNSVSGASSRHNSGHTATRGSANSYNIVSIQNVQDSTEYPVPAPMPNRRSLPGMQHKLEPTIPDVAKQRHVMADTVTRQYSTSLSSNKPSVVSIMGPSNHSSNAPSANTSLLPENISNLTVNSPESFAGHPADGTRNGPSTMHLRSAGSQKASLSSQYSGLAESAPNSANAFASIEQHHLRTVSNQATADTQQREQLPSLAPPSSTITQKASNAEGRRKSARNVNKNSELMQAIIDGDNERAAELANSQAGLVNRLKQTALMIACEKNNAAIASLLMEQEYGQICTSYEINYWKMAPATAMMIAAMNGSIDCVQLLVDLEKKMKDNIGKTALMAAAFCGHLSVVRFLLPYEGRMQTRFGTTALMIATRENQVAVVRELTPHEHSIIDSNGFTALMIACERGFQECAAILAEKEAGVIVRSCPMTGEPWTGLTFAVASGNTKCVSVLAVYEAQTYGETALKVLQHSKIHSESQRAEIAAAIQRHMYPGKL</sequence>
<dbReference type="PANTHER" id="PTHR24184:SF11">
    <property type="entry name" value="ANKYRIN REPEAT AND SOCS BOX CONTAINING 3"/>
    <property type="match status" value="1"/>
</dbReference>
<dbReference type="EMBL" id="ACGJ01002403">
    <property type="protein sequence ID" value="EES99991.1"/>
    <property type="molecule type" value="Genomic_DNA"/>
</dbReference>
<feature type="region of interest" description="Disordered" evidence="2">
    <location>
        <begin position="1176"/>
        <end position="1216"/>
    </location>
</feature>
<evidence type="ECO:0000313" key="4">
    <source>
        <dbReference type="Proteomes" id="UP000002488"/>
    </source>
</evidence>
<dbReference type="PROSITE" id="PS50088">
    <property type="entry name" value="ANK_REPEAT"/>
    <property type="match status" value="3"/>
</dbReference>
<proteinExistence type="predicted"/>
<dbReference type="OrthoDB" id="424503at2759"/>
<feature type="compositionally biased region" description="Low complexity" evidence="2">
    <location>
        <begin position="977"/>
        <end position="1002"/>
    </location>
</feature>
<feature type="region of interest" description="Disordered" evidence="2">
    <location>
        <begin position="185"/>
        <end position="209"/>
    </location>
</feature>
<dbReference type="SUPFAM" id="SSF48403">
    <property type="entry name" value="Ankyrin repeat"/>
    <property type="match status" value="3"/>
</dbReference>
<feature type="repeat" description="ANK" evidence="1">
    <location>
        <begin position="703"/>
        <end position="735"/>
    </location>
</feature>
<dbReference type="VEuPathDB" id="GiardiaDB:GL50581_2774"/>
<feature type="compositionally biased region" description="Acidic residues" evidence="2">
    <location>
        <begin position="913"/>
        <end position="925"/>
    </location>
</feature>
<evidence type="ECO:0000256" key="1">
    <source>
        <dbReference type="PROSITE-ProRule" id="PRU00023"/>
    </source>
</evidence>
<dbReference type="InterPro" id="IPR036770">
    <property type="entry name" value="Ankyrin_rpt-contain_sf"/>
</dbReference>
<dbReference type="Pfam" id="PF00023">
    <property type="entry name" value="Ank"/>
    <property type="match status" value="1"/>
</dbReference>
<gene>
    <name evidence="3" type="ORF">GL50581_2774</name>
</gene>
<feature type="region of interest" description="Disordered" evidence="2">
    <location>
        <begin position="977"/>
        <end position="1018"/>
    </location>
</feature>
<reference evidence="3 4" key="1">
    <citation type="journal article" date="2009" name="PLoS Pathog.">
        <title>Draft genome sequencing of giardia intestinalis assemblage B isolate GS: is human giardiasis caused by two different species?</title>
        <authorList>
            <person name="Franzen O."/>
            <person name="Jerlstrom-Hultqvist J."/>
            <person name="Castro E."/>
            <person name="Sherwood E."/>
            <person name="Ankarklev J."/>
            <person name="Reiner D.S."/>
            <person name="Palm D."/>
            <person name="Andersson J.O."/>
            <person name="Andersson B."/>
            <person name="Svard S.G."/>
        </authorList>
    </citation>
    <scope>NUCLEOTIDE SEQUENCE [LARGE SCALE GENOMIC DNA]</scope>
    <source>
        <strain evidence="4">ATCC 50581 / GS clone H7</strain>
    </source>
</reference>
<feature type="region of interest" description="Disordered" evidence="2">
    <location>
        <begin position="1112"/>
        <end position="1154"/>
    </location>
</feature>
<feature type="compositionally biased region" description="Basic and acidic residues" evidence="2">
    <location>
        <begin position="934"/>
        <end position="945"/>
    </location>
</feature>
<evidence type="ECO:0000256" key="2">
    <source>
        <dbReference type="SAM" id="MobiDB-lite"/>
    </source>
</evidence>
<feature type="repeat" description="ANK" evidence="1">
    <location>
        <begin position="734"/>
        <end position="766"/>
    </location>
</feature>
<keyword evidence="1" id="KW-0040">ANK repeat</keyword>
<dbReference type="Pfam" id="PF12796">
    <property type="entry name" value="Ank_2"/>
    <property type="match status" value="5"/>
</dbReference>